<dbReference type="Proteomes" id="UP000809273">
    <property type="component" value="Unassembled WGS sequence"/>
</dbReference>
<dbReference type="FunFam" id="3.30.360.10:FF:000005">
    <property type="entry name" value="Homoserine dehydrogenase"/>
    <property type="match status" value="1"/>
</dbReference>
<reference evidence="16" key="1">
    <citation type="journal article" date="2021" name="Environ. Microbiol.">
        <title>Genomic characterization of three novel Desulfobacterota classes expand the metabolic and phylogenetic diversity of the phylum.</title>
        <authorList>
            <person name="Murphy C.L."/>
            <person name="Biggerstaff J."/>
            <person name="Eichhorn A."/>
            <person name="Ewing E."/>
            <person name="Shahan R."/>
            <person name="Soriano D."/>
            <person name="Stewart S."/>
            <person name="VanMol K."/>
            <person name="Walker R."/>
            <person name="Walters P."/>
            <person name="Elshahed M.S."/>
            <person name="Youssef N.H."/>
        </authorList>
    </citation>
    <scope>NUCLEOTIDE SEQUENCE</scope>
    <source>
        <strain evidence="16">Zod_Metabat.24</strain>
    </source>
</reference>
<feature type="active site" description="Proton donor" evidence="11">
    <location>
        <position position="205"/>
    </location>
</feature>
<evidence type="ECO:0000256" key="11">
    <source>
        <dbReference type="PIRSR" id="PIRSR000098-1"/>
    </source>
</evidence>
<evidence type="ECO:0000256" key="3">
    <source>
        <dbReference type="ARBA" id="ARBA00006753"/>
    </source>
</evidence>
<evidence type="ECO:0000256" key="1">
    <source>
        <dbReference type="ARBA" id="ARBA00005056"/>
    </source>
</evidence>
<dbReference type="InterPro" id="IPR016204">
    <property type="entry name" value="HDH"/>
</dbReference>
<dbReference type="InterPro" id="IPR036291">
    <property type="entry name" value="NAD(P)-bd_dom_sf"/>
</dbReference>
<dbReference type="Gene3D" id="3.30.70.260">
    <property type="match status" value="1"/>
</dbReference>
<evidence type="ECO:0000256" key="4">
    <source>
        <dbReference type="ARBA" id="ARBA00013213"/>
    </source>
</evidence>
<organism evidence="16 17">
    <name type="scientific">Candidatus Zymogenus saltonus</name>
    <dbReference type="NCBI Taxonomy" id="2844893"/>
    <lineage>
        <taxon>Bacteria</taxon>
        <taxon>Deltaproteobacteria</taxon>
        <taxon>Candidatus Zymogenia</taxon>
        <taxon>Candidatus Zymogeniales</taxon>
        <taxon>Candidatus Zymogenaceae</taxon>
        <taxon>Candidatus Zymogenus</taxon>
    </lineage>
</organism>
<evidence type="ECO:0000256" key="12">
    <source>
        <dbReference type="PIRSR" id="PIRSR000098-2"/>
    </source>
</evidence>
<comment type="caution">
    <text evidence="16">The sequence shown here is derived from an EMBL/GenBank/DDBJ whole genome shotgun (WGS) entry which is preliminary data.</text>
</comment>
<evidence type="ECO:0000256" key="10">
    <source>
        <dbReference type="ARBA" id="ARBA00023167"/>
    </source>
</evidence>
<gene>
    <name evidence="16" type="ORF">JW984_15500</name>
</gene>
<keyword evidence="6 13" id="KW-0028">Amino-acid biosynthesis</keyword>
<comment type="pathway">
    <text evidence="1 13">Amino-acid biosynthesis; L-threonine biosynthesis; L-threonine from L-aspartate: step 3/5.</text>
</comment>
<dbReference type="EC" id="1.1.1.3" evidence="4 13"/>
<dbReference type="InterPro" id="IPR001342">
    <property type="entry name" value="HDH_cat"/>
</dbReference>
<evidence type="ECO:0000256" key="8">
    <source>
        <dbReference type="ARBA" id="ARBA00022857"/>
    </source>
</evidence>
<dbReference type="InterPro" id="IPR005106">
    <property type="entry name" value="Asp/hSer_DH_NAD-bd"/>
</dbReference>
<dbReference type="InterPro" id="IPR045865">
    <property type="entry name" value="ACT-like_dom_sf"/>
</dbReference>
<dbReference type="InterPro" id="IPR019811">
    <property type="entry name" value="HDH_CS"/>
</dbReference>
<evidence type="ECO:0000256" key="2">
    <source>
        <dbReference type="ARBA" id="ARBA00005062"/>
    </source>
</evidence>
<dbReference type="FunFam" id="3.30.70.260:FF:000030">
    <property type="entry name" value="Homoserine dehydrogenase"/>
    <property type="match status" value="1"/>
</dbReference>
<dbReference type="GO" id="GO:0050661">
    <property type="term" value="F:NADP binding"/>
    <property type="evidence" value="ECO:0007669"/>
    <property type="project" value="InterPro"/>
</dbReference>
<keyword evidence="9 13" id="KW-0560">Oxidoreductase</keyword>
<sequence>MDSIKVGVIGYGTVGTGVVKILSENSNLIKRRLGYDITIEKICDIDIKRDRGVNIDRSVLTTDIKEIIDNPDISIVVETVGGIDIAQELILSAIKSGKNVVTANKALLAEAGEEIYKAAHEVGVDINFEASVGGGIPIIRTLKEGLVGDRVEFIFGITNGTCNYILTRMTDDKMAFAEALKEAQELGYAEADPTLDIEGIDSAHKLAIIIPITYGVKVDFEDIYIEGISKIDPIDIKFAGEMGYKVKLLSILKDTEDGIEARVHPTLIPFRYLLSNVSFNLNAIYIRGRAVGTILLYGQGAGMMPTGTAVVSDVIELSRNVISKTKKRVPPLSFDYADIKKVRPKPMEDVVTNYYLRFSALDKPGVLSKISGILGKFNISIASVIQKGRAEGHEDVPIVMMIHEAREKDIRVALKEIDALDVISRPSIFIRIEDTAMKKGGRKDEWR</sequence>
<feature type="binding site" evidence="12">
    <location>
        <position position="190"/>
    </location>
    <ligand>
        <name>L-homoserine</name>
        <dbReference type="ChEBI" id="CHEBI:57476"/>
    </ligand>
</feature>
<evidence type="ECO:0000256" key="9">
    <source>
        <dbReference type="ARBA" id="ARBA00023002"/>
    </source>
</evidence>
<dbReference type="SUPFAM" id="SSF51735">
    <property type="entry name" value="NAD(P)-binding Rossmann-fold domains"/>
    <property type="match status" value="1"/>
</dbReference>
<dbReference type="Gene3D" id="3.30.360.10">
    <property type="entry name" value="Dihydrodipicolinate Reductase, domain 2"/>
    <property type="match status" value="1"/>
</dbReference>
<dbReference type="PIRSF" id="PIRSF000098">
    <property type="entry name" value="Homoser_dehydrog"/>
    <property type="match status" value="1"/>
</dbReference>
<comment type="pathway">
    <text evidence="2 13">Amino-acid biosynthesis; L-methionine biosynthesis via de novo pathway; L-homoserine from L-aspartate: step 3/3.</text>
</comment>
<dbReference type="InterPro" id="IPR002912">
    <property type="entry name" value="ACT_dom"/>
</dbReference>
<evidence type="ECO:0000313" key="16">
    <source>
        <dbReference type="EMBL" id="MBN1574602.1"/>
    </source>
</evidence>
<dbReference type="SUPFAM" id="SSF55021">
    <property type="entry name" value="ACT-like"/>
    <property type="match status" value="1"/>
</dbReference>
<dbReference type="SUPFAM" id="SSF55347">
    <property type="entry name" value="Glyceraldehyde-3-phosphate dehydrogenase-like, C-terminal domain"/>
    <property type="match status" value="1"/>
</dbReference>
<keyword evidence="8 12" id="KW-0521">NADP</keyword>
<evidence type="ECO:0000256" key="5">
    <source>
        <dbReference type="ARBA" id="ARBA00013376"/>
    </source>
</evidence>
<dbReference type="PANTHER" id="PTHR43331">
    <property type="entry name" value="HOMOSERINE DEHYDROGENASE"/>
    <property type="match status" value="1"/>
</dbReference>
<evidence type="ECO:0000259" key="15">
    <source>
        <dbReference type="PROSITE" id="PS51671"/>
    </source>
</evidence>
<reference evidence="16" key="2">
    <citation type="submission" date="2021-01" db="EMBL/GenBank/DDBJ databases">
        <authorList>
            <person name="Hahn C.R."/>
            <person name="Youssef N.H."/>
            <person name="Elshahed M."/>
        </authorList>
    </citation>
    <scope>NUCLEOTIDE SEQUENCE</scope>
    <source>
        <strain evidence="16">Zod_Metabat.24</strain>
    </source>
</reference>
<dbReference type="PANTHER" id="PTHR43331:SF1">
    <property type="entry name" value="HOMOSERINE DEHYDROGENASE"/>
    <property type="match status" value="1"/>
</dbReference>
<keyword evidence="7 13" id="KW-0791">Threonine biosynthesis</keyword>
<dbReference type="PROSITE" id="PS01042">
    <property type="entry name" value="HOMOSER_DHGENASE"/>
    <property type="match status" value="1"/>
</dbReference>
<dbReference type="EMBL" id="JAFGIX010000085">
    <property type="protein sequence ID" value="MBN1574602.1"/>
    <property type="molecule type" value="Genomic_DNA"/>
</dbReference>
<feature type="binding site" evidence="12">
    <location>
        <position position="105"/>
    </location>
    <ligand>
        <name>NADPH</name>
        <dbReference type="ChEBI" id="CHEBI:57783"/>
    </ligand>
</feature>
<evidence type="ECO:0000313" key="17">
    <source>
        <dbReference type="Proteomes" id="UP000809273"/>
    </source>
</evidence>
<comment type="catalytic activity">
    <reaction evidence="13">
        <text>L-homoserine + NADP(+) = L-aspartate 4-semialdehyde + NADPH + H(+)</text>
        <dbReference type="Rhea" id="RHEA:15761"/>
        <dbReference type="ChEBI" id="CHEBI:15378"/>
        <dbReference type="ChEBI" id="CHEBI:57476"/>
        <dbReference type="ChEBI" id="CHEBI:57783"/>
        <dbReference type="ChEBI" id="CHEBI:58349"/>
        <dbReference type="ChEBI" id="CHEBI:537519"/>
        <dbReference type="EC" id="1.1.1.3"/>
    </reaction>
</comment>
<comment type="similarity">
    <text evidence="3 14">Belongs to the homoserine dehydrogenase family.</text>
</comment>
<dbReference type="NCBIfam" id="NF004976">
    <property type="entry name" value="PRK06349.1"/>
    <property type="match status" value="1"/>
</dbReference>
<dbReference type="Pfam" id="PF00742">
    <property type="entry name" value="Homoserine_dh"/>
    <property type="match status" value="1"/>
</dbReference>
<evidence type="ECO:0000256" key="6">
    <source>
        <dbReference type="ARBA" id="ARBA00022605"/>
    </source>
</evidence>
<keyword evidence="10 13" id="KW-0486">Methionine biosynthesis</keyword>
<accession>A0A9D8KJD2</accession>
<evidence type="ECO:0000256" key="13">
    <source>
        <dbReference type="RuleBase" id="RU000579"/>
    </source>
</evidence>
<dbReference type="GO" id="GO:0009086">
    <property type="term" value="P:methionine biosynthetic process"/>
    <property type="evidence" value="ECO:0007669"/>
    <property type="project" value="UniProtKB-KW"/>
</dbReference>
<feature type="domain" description="ACT" evidence="15">
    <location>
        <begin position="355"/>
        <end position="431"/>
    </location>
</feature>
<dbReference type="GO" id="GO:0009088">
    <property type="term" value="P:threonine biosynthetic process"/>
    <property type="evidence" value="ECO:0007669"/>
    <property type="project" value="UniProtKB-KW"/>
</dbReference>
<dbReference type="PROSITE" id="PS51671">
    <property type="entry name" value="ACT"/>
    <property type="match status" value="1"/>
</dbReference>
<protein>
    <recommendedName>
        <fullName evidence="5 13">Homoserine dehydrogenase</fullName>
        <ecNumber evidence="4 13">1.1.1.3</ecNumber>
    </recommendedName>
</protein>
<dbReference type="Pfam" id="PF03447">
    <property type="entry name" value="NAD_binding_3"/>
    <property type="match status" value="1"/>
</dbReference>
<evidence type="ECO:0000256" key="7">
    <source>
        <dbReference type="ARBA" id="ARBA00022697"/>
    </source>
</evidence>
<dbReference type="CDD" id="cd04881">
    <property type="entry name" value="ACT_HSDH-Hom"/>
    <property type="match status" value="1"/>
</dbReference>
<name>A0A9D8KJD2_9DELT</name>
<feature type="binding site" evidence="12">
    <location>
        <begin position="9"/>
        <end position="16"/>
    </location>
    <ligand>
        <name>NADP(+)</name>
        <dbReference type="ChEBI" id="CHEBI:58349"/>
    </ligand>
</feature>
<dbReference type="GO" id="GO:0004412">
    <property type="term" value="F:homoserine dehydrogenase activity"/>
    <property type="evidence" value="ECO:0007669"/>
    <property type="project" value="UniProtKB-EC"/>
</dbReference>
<dbReference type="Gene3D" id="3.40.50.720">
    <property type="entry name" value="NAD(P)-binding Rossmann-like Domain"/>
    <property type="match status" value="1"/>
</dbReference>
<evidence type="ECO:0000256" key="14">
    <source>
        <dbReference type="RuleBase" id="RU004171"/>
    </source>
</evidence>
<proteinExistence type="inferred from homology"/>
<dbReference type="Pfam" id="PF01842">
    <property type="entry name" value="ACT"/>
    <property type="match status" value="1"/>
</dbReference>
<dbReference type="AlphaFoldDB" id="A0A9D8KJD2"/>